<dbReference type="InterPro" id="IPR013482">
    <property type="entry name" value="Molybde_CF_guanTrfase"/>
</dbReference>
<accession>A0ABP7FH69</accession>
<evidence type="ECO:0000256" key="4">
    <source>
        <dbReference type="ARBA" id="ARBA00022741"/>
    </source>
</evidence>
<keyword evidence="4" id="KW-0547">Nucleotide-binding</keyword>
<keyword evidence="1" id="KW-0963">Cytoplasm</keyword>
<dbReference type="SUPFAM" id="SSF53448">
    <property type="entry name" value="Nucleotide-diphospho-sugar transferases"/>
    <property type="match status" value="1"/>
</dbReference>
<evidence type="ECO:0000313" key="9">
    <source>
        <dbReference type="EMBL" id="GAA3739820.1"/>
    </source>
</evidence>
<protein>
    <recommendedName>
        <fullName evidence="8">MobA-like NTP transferase domain-containing protein</fullName>
    </recommendedName>
</protein>
<evidence type="ECO:0000256" key="2">
    <source>
        <dbReference type="ARBA" id="ARBA00022679"/>
    </source>
</evidence>
<evidence type="ECO:0000256" key="6">
    <source>
        <dbReference type="ARBA" id="ARBA00023134"/>
    </source>
</evidence>
<comment type="caution">
    <text evidence="9">The sequence shown here is derived from an EMBL/GenBank/DDBJ whole genome shotgun (WGS) entry which is preliminary data.</text>
</comment>
<gene>
    <name evidence="9" type="ORF">GCM10022402_19520</name>
</gene>
<dbReference type="PANTHER" id="PTHR19136">
    <property type="entry name" value="MOLYBDENUM COFACTOR GUANYLYLTRANSFERASE"/>
    <property type="match status" value="1"/>
</dbReference>
<organism evidence="9 10">
    <name type="scientific">Salinactinospora qingdaonensis</name>
    <dbReference type="NCBI Taxonomy" id="702744"/>
    <lineage>
        <taxon>Bacteria</taxon>
        <taxon>Bacillati</taxon>
        <taxon>Actinomycetota</taxon>
        <taxon>Actinomycetes</taxon>
        <taxon>Streptosporangiales</taxon>
        <taxon>Nocardiopsidaceae</taxon>
        <taxon>Salinactinospora</taxon>
    </lineage>
</organism>
<dbReference type="RefSeq" id="WP_344969895.1">
    <property type="nucleotide sequence ID" value="NZ_BAABDD010000007.1"/>
</dbReference>
<dbReference type="Pfam" id="PF12804">
    <property type="entry name" value="NTP_transf_3"/>
    <property type="match status" value="1"/>
</dbReference>
<evidence type="ECO:0000256" key="7">
    <source>
        <dbReference type="ARBA" id="ARBA00023150"/>
    </source>
</evidence>
<dbReference type="EMBL" id="BAABDD010000007">
    <property type="protein sequence ID" value="GAA3739820.1"/>
    <property type="molecule type" value="Genomic_DNA"/>
</dbReference>
<keyword evidence="5" id="KW-0460">Magnesium</keyword>
<keyword evidence="3" id="KW-0479">Metal-binding</keyword>
<name>A0ABP7FH69_9ACTN</name>
<evidence type="ECO:0000313" key="10">
    <source>
        <dbReference type="Proteomes" id="UP001500908"/>
    </source>
</evidence>
<dbReference type="Proteomes" id="UP001500908">
    <property type="component" value="Unassembled WGS sequence"/>
</dbReference>
<sequence>MSSLEPFDAVILAGGRARRLGGADKPGLAVGETTLLERVAAAAGAARRTVVVGPPRSRPSASYVREDPPGGGPVAALRAGMALVDQPWLALLAGDLPFVRAEALDRLRREAAPDAGAVLLDREAHPQWLLGVWHTASLRAALTSYPGRSLRGLLAPLEPVRLSPQHPDDVTALDCDTPEDLARARSVAAAAPAPPE</sequence>
<keyword evidence="6" id="KW-0342">GTP-binding</keyword>
<dbReference type="Gene3D" id="3.90.550.10">
    <property type="entry name" value="Spore Coat Polysaccharide Biosynthesis Protein SpsA, Chain A"/>
    <property type="match status" value="1"/>
</dbReference>
<evidence type="ECO:0000259" key="8">
    <source>
        <dbReference type="Pfam" id="PF12804"/>
    </source>
</evidence>
<evidence type="ECO:0000256" key="5">
    <source>
        <dbReference type="ARBA" id="ARBA00022842"/>
    </source>
</evidence>
<dbReference type="PANTHER" id="PTHR19136:SF81">
    <property type="entry name" value="MOLYBDENUM COFACTOR GUANYLYLTRANSFERASE"/>
    <property type="match status" value="1"/>
</dbReference>
<proteinExistence type="predicted"/>
<dbReference type="CDD" id="cd02503">
    <property type="entry name" value="MobA"/>
    <property type="match status" value="1"/>
</dbReference>
<keyword evidence="2" id="KW-0808">Transferase</keyword>
<dbReference type="InterPro" id="IPR025877">
    <property type="entry name" value="MobA-like_NTP_Trfase"/>
</dbReference>
<evidence type="ECO:0000256" key="3">
    <source>
        <dbReference type="ARBA" id="ARBA00022723"/>
    </source>
</evidence>
<keyword evidence="7" id="KW-0501">Molybdenum cofactor biosynthesis</keyword>
<reference evidence="10" key="1">
    <citation type="journal article" date="2019" name="Int. J. Syst. Evol. Microbiol.">
        <title>The Global Catalogue of Microorganisms (GCM) 10K type strain sequencing project: providing services to taxonomists for standard genome sequencing and annotation.</title>
        <authorList>
            <consortium name="The Broad Institute Genomics Platform"/>
            <consortium name="The Broad Institute Genome Sequencing Center for Infectious Disease"/>
            <person name="Wu L."/>
            <person name="Ma J."/>
        </authorList>
    </citation>
    <scope>NUCLEOTIDE SEQUENCE [LARGE SCALE GENOMIC DNA]</scope>
    <source>
        <strain evidence="10">JCM 17137</strain>
    </source>
</reference>
<evidence type="ECO:0000256" key="1">
    <source>
        <dbReference type="ARBA" id="ARBA00022490"/>
    </source>
</evidence>
<feature type="domain" description="MobA-like NTP transferase" evidence="8">
    <location>
        <begin position="9"/>
        <end position="157"/>
    </location>
</feature>
<keyword evidence="10" id="KW-1185">Reference proteome</keyword>
<dbReference type="InterPro" id="IPR029044">
    <property type="entry name" value="Nucleotide-diphossugar_trans"/>
</dbReference>